<dbReference type="GO" id="GO:0015833">
    <property type="term" value="P:peptide transport"/>
    <property type="evidence" value="ECO:0007669"/>
    <property type="project" value="TreeGrafter"/>
</dbReference>
<dbReference type="CDD" id="cd08505">
    <property type="entry name" value="PBP2_NikA_DppA_OppA_like_18"/>
    <property type="match status" value="1"/>
</dbReference>
<organism evidence="3 4">
    <name type="scientific">Thiohalophilus thiocyanatoxydans</name>
    <dbReference type="NCBI Taxonomy" id="381308"/>
    <lineage>
        <taxon>Bacteria</taxon>
        <taxon>Pseudomonadati</taxon>
        <taxon>Pseudomonadota</taxon>
        <taxon>Gammaproteobacteria</taxon>
        <taxon>Thiohalomonadales</taxon>
        <taxon>Thiohalophilaceae</taxon>
        <taxon>Thiohalophilus</taxon>
    </lineage>
</organism>
<dbReference type="Gene3D" id="3.40.190.10">
    <property type="entry name" value="Periplasmic binding protein-like II"/>
    <property type="match status" value="1"/>
</dbReference>
<keyword evidence="1" id="KW-0472">Membrane</keyword>
<dbReference type="Gene3D" id="3.10.105.10">
    <property type="entry name" value="Dipeptide-binding Protein, Domain 3"/>
    <property type="match status" value="1"/>
</dbReference>
<dbReference type="SUPFAM" id="SSF53850">
    <property type="entry name" value="Periplasmic binding protein-like II"/>
    <property type="match status" value="1"/>
</dbReference>
<dbReference type="Gene3D" id="3.90.76.10">
    <property type="entry name" value="Dipeptide-binding Protein, Domain 1"/>
    <property type="match status" value="1"/>
</dbReference>
<proteinExistence type="predicted"/>
<dbReference type="Pfam" id="PF00496">
    <property type="entry name" value="SBP_bac_5"/>
    <property type="match status" value="1"/>
</dbReference>
<dbReference type="GO" id="GO:1904680">
    <property type="term" value="F:peptide transmembrane transporter activity"/>
    <property type="evidence" value="ECO:0007669"/>
    <property type="project" value="TreeGrafter"/>
</dbReference>
<keyword evidence="1" id="KW-0812">Transmembrane</keyword>
<accession>A0A4R8IRF3</accession>
<dbReference type="PANTHER" id="PTHR30290">
    <property type="entry name" value="PERIPLASMIC BINDING COMPONENT OF ABC TRANSPORTER"/>
    <property type="match status" value="1"/>
</dbReference>
<protein>
    <submittedName>
        <fullName evidence="3">ABC-type transport system substrate-binding protein</fullName>
    </submittedName>
</protein>
<evidence type="ECO:0000313" key="3">
    <source>
        <dbReference type="EMBL" id="TDY00079.1"/>
    </source>
</evidence>
<sequence length="742" mass="85747">MVWLRAIRVRQAAEGDRRRRFGRALVLLMLPAVLAGCDGLWNNPYPDSEADANILYASFSERPKHLDPVQSYSSNEYQFIGQIYEPPLQYHYLKRPYELEPLTASKMPEVTYRDAEGETLPDDAPPAEIAHSVYEISIKPGIEYHPHPAFATDDAGEPRYRDLEREDLEGINVLGDFAHTGTRELTAGDYVYQLKRLAHPRVHSPIFGVMKEYIVGLEAYAETLQEAYREQAATQEEPFYFELEDYPLEGVQQIDRYTYRIKVKGKYPQLRYWLAMPFFAPMPHEAIEFYSQPGMKERNLSLDWYPVGTGAYYLTINDPNRKMVLERNPHFHEQYYPTEGEPGDREEGLLEDAGKQLPFIDRVVFSLEKENIPYWSKFLQGYYDSSGVISESFDQAVQFTSGGEARLTPEMREKGIELLTEAQASTIYIGFNMLDPLVGGDSRRARLLRRAISIAVDMEEYISIFLNGRGIAAQGPLPPGITGYKEGREGINPYVYEWRDGQAQRRSIDEAKALLAEAGYPNGIEKETGKPLLINFDITGGGPEDKARFDWLRKQLKKIDVQLIIRNTDYNRFQEKMRKGNAQLFMWGWNADYPDPENFMFLLHGPNSKAEHSGENAANYDNPEFNRLFDRMRNMQDSPKRAAIIEQMLAIARHDAPWIWGYHPKQFLLHHAWYKNVKPSLMAHNTLMYRRIDPELRQQHRQQWNQPVIWPVVLLAVILLLSLIPAIIAYRRRETASGRELN</sequence>
<feature type="transmembrane region" description="Helical" evidence="1">
    <location>
        <begin position="708"/>
        <end position="730"/>
    </location>
</feature>
<reference evidence="3 4" key="1">
    <citation type="submission" date="2019-03" db="EMBL/GenBank/DDBJ databases">
        <title>Genomic Encyclopedia of Type Strains, Phase IV (KMG-IV): sequencing the most valuable type-strain genomes for metagenomic binning, comparative biology and taxonomic classification.</title>
        <authorList>
            <person name="Goeker M."/>
        </authorList>
    </citation>
    <scope>NUCLEOTIDE SEQUENCE [LARGE SCALE GENOMIC DNA]</scope>
    <source>
        <strain evidence="3 4">DSM 16326</strain>
    </source>
</reference>
<keyword evidence="1" id="KW-1133">Transmembrane helix</keyword>
<comment type="caution">
    <text evidence="3">The sequence shown here is derived from an EMBL/GenBank/DDBJ whole genome shotgun (WGS) entry which is preliminary data.</text>
</comment>
<evidence type="ECO:0000256" key="1">
    <source>
        <dbReference type="SAM" id="Phobius"/>
    </source>
</evidence>
<dbReference type="InterPro" id="IPR039424">
    <property type="entry name" value="SBP_5"/>
</dbReference>
<gene>
    <name evidence="3" type="ORF">EDC23_2247</name>
</gene>
<dbReference type="InterPro" id="IPR000914">
    <property type="entry name" value="SBP_5_dom"/>
</dbReference>
<dbReference type="Proteomes" id="UP000294914">
    <property type="component" value="Unassembled WGS sequence"/>
</dbReference>
<feature type="domain" description="Solute-binding protein family 5" evidence="2">
    <location>
        <begin position="183"/>
        <end position="607"/>
    </location>
</feature>
<evidence type="ECO:0000313" key="4">
    <source>
        <dbReference type="Proteomes" id="UP000294914"/>
    </source>
</evidence>
<evidence type="ECO:0000259" key="2">
    <source>
        <dbReference type="Pfam" id="PF00496"/>
    </source>
</evidence>
<keyword evidence="4" id="KW-1185">Reference proteome</keyword>
<dbReference type="AlphaFoldDB" id="A0A4R8IRF3"/>
<dbReference type="EMBL" id="SOQX01000006">
    <property type="protein sequence ID" value="TDY00079.1"/>
    <property type="molecule type" value="Genomic_DNA"/>
</dbReference>
<name>A0A4R8IRF3_9GAMM</name>